<dbReference type="RefSeq" id="WP_311369479.1">
    <property type="nucleotide sequence ID" value="NZ_JAVRHX010000004.1"/>
</dbReference>
<gene>
    <name evidence="2" type="ORF">RM552_14005</name>
</gene>
<dbReference type="InterPro" id="IPR029024">
    <property type="entry name" value="TerB-like"/>
</dbReference>
<protein>
    <submittedName>
        <fullName evidence="2">TerB family tellurite resistance protein</fullName>
    </submittedName>
</protein>
<evidence type="ECO:0000313" key="2">
    <source>
        <dbReference type="EMBL" id="MDT0595965.1"/>
    </source>
</evidence>
<name>A0ABU2ZTI6_9ALTE</name>
<comment type="caution">
    <text evidence="2">The sequence shown here is derived from an EMBL/GenBank/DDBJ whole genome shotgun (WGS) entry which is preliminary data.</text>
</comment>
<evidence type="ECO:0000256" key="1">
    <source>
        <dbReference type="SAM" id="MobiDB-lite"/>
    </source>
</evidence>
<accession>A0ABU2ZTI6</accession>
<feature type="region of interest" description="Disordered" evidence="1">
    <location>
        <begin position="1"/>
        <end position="27"/>
    </location>
</feature>
<sequence>MSDLESNSNSNTAAVAAKKTPTKNNGMEQRRVLGLKDAQNFNEDLIKLAVLLYQIDGKVTLSEQDYFESLVNNMDWHNGVSLEAFINDAIHQSRLAIDQYETKEFLFSLSAGLNHDPATALEMAMAITQVDGNRSEDELELLSLLSNRVLAKGLVA</sequence>
<organism evidence="2 3">
    <name type="scientific">Glaciecola petra</name>
    <dbReference type="NCBI Taxonomy" id="3075602"/>
    <lineage>
        <taxon>Bacteria</taxon>
        <taxon>Pseudomonadati</taxon>
        <taxon>Pseudomonadota</taxon>
        <taxon>Gammaproteobacteria</taxon>
        <taxon>Alteromonadales</taxon>
        <taxon>Alteromonadaceae</taxon>
        <taxon>Glaciecola</taxon>
    </lineage>
</organism>
<dbReference type="Proteomes" id="UP001253545">
    <property type="component" value="Unassembled WGS sequence"/>
</dbReference>
<dbReference type="Gene3D" id="1.10.3680.10">
    <property type="entry name" value="TerB-like"/>
    <property type="match status" value="1"/>
</dbReference>
<feature type="compositionally biased region" description="Low complexity" evidence="1">
    <location>
        <begin position="1"/>
        <end position="25"/>
    </location>
</feature>
<evidence type="ECO:0000313" key="3">
    <source>
        <dbReference type="Proteomes" id="UP001253545"/>
    </source>
</evidence>
<reference evidence="2 3" key="1">
    <citation type="submission" date="2023-09" db="EMBL/GenBank/DDBJ databases">
        <authorList>
            <person name="Rey-Velasco X."/>
        </authorList>
    </citation>
    <scope>NUCLEOTIDE SEQUENCE [LARGE SCALE GENOMIC DNA]</scope>
    <source>
        <strain evidence="2 3">P117</strain>
    </source>
</reference>
<keyword evidence="3" id="KW-1185">Reference proteome</keyword>
<dbReference type="EMBL" id="JAVRHX010000004">
    <property type="protein sequence ID" value="MDT0595965.1"/>
    <property type="molecule type" value="Genomic_DNA"/>
</dbReference>
<proteinExistence type="predicted"/>
<dbReference type="SUPFAM" id="SSF158682">
    <property type="entry name" value="TerB-like"/>
    <property type="match status" value="1"/>
</dbReference>